<dbReference type="GO" id="GO:0004424">
    <property type="term" value="F:imidazoleglycerol-phosphate dehydratase activity"/>
    <property type="evidence" value="ECO:0007669"/>
    <property type="project" value="InterPro"/>
</dbReference>
<comment type="caution">
    <text evidence="5">The sequence shown here is derived from an EMBL/GenBank/DDBJ whole genome shotgun (WGS) entry which is preliminary data.</text>
</comment>
<dbReference type="InterPro" id="IPR000807">
    <property type="entry name" value="ImidazoleglycerolP_deHydtase"/>
</dbReference>
<evidence type="ECO:0000313" key="6">
    <source>
        <dbReference type="Proteomes" id="UP000284763"/>
    </source>
</evidence>
<keyword evidence="4" id="KW-0456">Lyase</keyword>
<keyword evidence="2" id="KW-0028">Amino-acid biosynthesis</keyword>
<dbReference type="AlphaFoldDB" id="A0A424YLX0"/>
<evidence type="ECO:0000256" key="3">
    <source>
        <dbReference type="ARBA" id="ARBA00023102"/>
    </source>
</evidence>
<evidence type="ECO:0000313" key="5">
    <source>
        <dbReference type="EMBL" id="RQD79919.1"/>
    </source>
</evidence>
<dbReference type="PANTHER" id="PTHR23133">
    <property type="entry name" value="IMIDAZOLEGLYCEROL-PHOSPHATE DEHYDRATASE HIS7"/>
    <property type="match status" value="1"/>
</dbReference>
<keyword evidence="3" id="KW-0368">Histidine biosynthesis</keyword>
<reference evidence="5 6" key="1">
    <citation type="submission" date="2018-08" db="EMBL/GenBank/DDBJ databases">
        <title>The metabolism and importance of syntrophic acetate oxidation coupled to methane or sulfide production in haloalkaline environments.</title>
        <authorList>
            <person name="Timmers P.H.A."/>
            <person name="Vavourakis C.D."/>
            <person name="Sorokin D.Y."/>
            <person name="Sinninghe Damste J.S."/>
            <person name="Muyzer G."/>
            <person name="Stams A.J.M."/>
            <person name="Plugge C.M."/>
        </authorList>
    </citation>
    <scope>NUCLEOTIDE SEQUENCE [LARGE SCALE GENOMIC DNA]</scope>
    <source>
        <strain evidence="5">MSAO_Arc3</strain>
    </source>
</reference>
<dbReference type="InterPro" id="IPR020568">
    <property type="entry name" value="Ribosomal_Su5_D2-typ_SF"/>
</dbReference>
<dbReference type="EMBL" id="QZAB01000589">
    <property type="protein sequence ID" value="RQD79919.1"/>
    <property type="molecule type" value="Genomic_DNA"/>
</dbReference>
<evidence type="ECO:0000256" key="4">
    <source>
        <dbReference type="ARBA" id="ARBA00023239"/>
    </source>
</evidence>
<dbReference type="Pfam" id="PF00475">
    <property type="entry name" value="IGPD"/>
    <property type="match status" value="1"/>
</dbReference>
<accession>A0A424YLX0</accession>
<sequence>MRSAQISRNTNETRINIEINLDGKGNSEINTGIGFFNHMLTSFSKHSGLDMVLEATGDIEVD</sequence>
<evidence type="ECO:0000256" key="2">
    <source>
        <dbReference type="ARBA" id="ARBA00022605"/>
    </source>
</evidence>
<dbReference type="Proteomes" id="UP000284763">
    <property type="component" value="Unassembled WGS sequence"/>
</dbReference>
<evidence type="ECO:0000256" key="1">
    <source>
        <dbReference type="ARBA" id="ARBA00005047"/>
    </source>
</evidence>
<organism evidence="5 6">
    <name type="scientific">Methanosalsum natronophilum</name>
    <dbReference type="NCBI Taxonomy" id="768733"/>
    <lineage>
        <taxon>Archaea</taxon>
        <taxon>Methanobacteriati</taxon>
        <taxon>Methanobacteriota</taxon>
        <taxon>Stenosarchaea group</taxon>
        <taxon>Methanomicrobia</taxon>
        <taxon>Methanosarcinales</taxon>
        <taxon>Methanosarcinaceae</taxon>
        <taxon>Methanosalsum</taxon>
    </lineage>
</organism>
<proteinExistence type="predicted"/>
<comment type="pathway">
    <text evidence="1">Amino-acid biosynthesis; L-histidine biosynthesis; L-histidine from 5-phospho-alpha-D-ribose 1-diphosphate: step 6/9.</text>
</comment>
<dbReference type="Gene3D" id="3.30.230.40">
    <property type="entry name" value="Imidazole glycerol phosphate dehydratase, domain 1"/>
    <property type="match status" value="1"/>
</dbReference>
<dbReference type="FunFam" id="3.30.230.40:FF:000003">
    <property type="entry name" value="Imidazoleglycerol-phosphate dehydratase HisB"/>
    <property type="match status" value="1"/>
</dbReference>
<protein>
    <submittedName>
        <fullName evidence="5">Imidazoleglycerol-phosphate dehydratase</fullName>
    </submittedName>
</protein>
<feature type="non-terminal residue" evidence="5">
    <location>
        <position position="62"/>
    </location>
</feature>
<name>A0A424YLX0_9EURY</name>
<dbReference type="InterPro" id="IPR038494">
    <property type="entry name" value="IGPD_sf"/>
</dbReference>
<dbReference type="SUPFAM" id="SSF54211">
    <property type="entry name" value="Ribosomal protein S5 domain 2-like"/>
    <property type="match status" value="1"/>
</dbReference>
<gene>
    <name evidence="5" type="ORF">D5R95_09185</name>
</gene>
<dbReference type="GO" id="GO:0000105">
    <property type="term" value="P:L-histidine biosynthetic process"/>
    <property type="evidence" value="ECO:0007669"/>
    <property type="project" value="UniProtKB-KW"/>
</dbReference>
<dbReference type="PANTHER" id="PTHR23133:SF2">
    <property type="entry name" value="IMIDAZOLEGLYCEROL-PHOSPHATE DEHYDRATASE"/>
    <property type="match status" value="1"/>
</dbReference>